<feature type="domain" description="Protein ENHANCED DISEASE RESISTANCE 2 C-terminal" evidence="3">
    <location>
        <begin position="315"/>
        <end position="403"/>
    </location>
</feature>
<evidence type="ECO:0000256" key="2">
    <source>
        <dbReference type="SAM" id="Phobius"/>
    </source>
</evidence>
<gene>
    <name evidence="4" type="ORF">WJX75_004515</name>
</gene>
<feature type="domain" description="Protein ENHANCED DISEASE RESISTANCE 2 C-terminal" evidence="3">
    <location>
        <begin position="582"/>
        <end position="685"/>
    </location>
</feature>
<feature type="compositionally biased region" description="Low complexity" evidence="1">
    <location>
        <begin position="531"/>
        <end position="548"/>
    </location>
</feature>
<feature type="transmembrane region" description="Helical" evidence="2">
    <location>
        <begin position="71"/>
        <end position="90"/>
    </location>
</feature>
<sequence>MIVDVFWLAFSVSLPFLGHFVKKQFVEKSKTQLWRWEVERECNQLYAALDAMVVLGITAVVALQFHAVDSVAGFLLLPFLGYTTFGALLLSFSLHSGSTEVADQAQQLAAVECFEKMRYPLPPQAAAAFVGSADLGGQEGSAGLQHAQDELRAATAAAASSGPGCAVESAFAEPSLQGRKTGDMAQAHQLLGKVDDYLDSRAREGAPHPSTELLQTAVRQTQRLLTRVSSSLASRAEAVKSGGEVRALNLAQSISGAFSALRSPSGGDASAAGGPGGGTRGASGGLAAVAEGGFRGGACAGGCPVSDSIPTAMFSCPGAADFKVRGPNYLQDKKKVLPDAPVCSLVSLNLLSLAEPTFHIARFLPSVRDSKAPLLFIWHVLVPGKQNYSLAIAWALDHDPVERVKQTLAAAEEGTAAGEAPAPASPTAADGTVKLETRKSLKIRRSASAQDAGEVPPSAEGAGGLDTETSAGSGASFATDEGLSEQQIERSSKSLSSLKPDVPHLGKRHKRSQTVLDGSPPKPLQPPSQPSTPLRRSLWARGAAAAPEPQEPEGPNPYTACDPFDITMMRFLEAEGDEKEVEKRRHGAFKIIPRITEGSWVVKQAVGQNTPVLLGRKLTTKYFRGPNYIEVDVDVGSSRSAANVVGLVQGALKSLVIDLAVLLEGHCTEELPERLLGTCRLEHLDLSAAAHLELSTGSITRKVEG</sequence>
<feature type="transmembrane region" description="Helical" evidence="2">
    <location>
        <begin position="45"/>
        <end position="65"/>
    </location>
</feature>
<evidence type="ECO:0000313" key="5">
    <source>
        <dbReference type="Proteomes" id="UP001491310"/>
    </source>
</evidence>
<evidence type="ECO:0000313" key="4">
    <source>
        <dbReference type="EMBL" id="KAK9906581.1"/>
    </source>
</evidence>
<reference evidence="4 5" key="1">
    <citation type="journal article" date="2024" name="Nat. Commun.">
        <title>Phylogenomics reveals the evolutionary origins of lichenization in chlorophyte algae.</title>
        <authorList>
            <person name="Puginier C."/>
            <person name="Libourel C."/>
            <person name="Otte J."/>
            <person name="Skaloud P."/>
            <person name="Haon M."/>
            <person name="Grisel S."/>
            <person name="Petersen M."/>
            <person name="Berrin J.G."/>
            <person name="Delaux P.M."/>
            <person name="Dal Grande F."/>
            <person name="Keller J."/>
        </authorList>
    </citation>
    <scope>NUCLEOTIDE SEQUENCE [LARGE SCALE GENOMIC DNA]</scope>
    <source>
        <strain evidence="4 5">SAG 216-7</strain>
    </source>
</reference>
<keyword evidence="2" id="KW-0472">Membrane</keyword>
<dbReference type="PANTHER" id="PTHR12136:SF41">
    <property type="entry name" value="PLECKSTRIN HOMOLOGY (PH) AND LIPID-BINDING START DOMAINS-CONTAINING PROTEIN"/>
    <property type="match status" value="1"/>
</dbReference>
<keyword evidence="2" id="KW-0812">Transmembrane</keyword>
<feature type="compositionally biased region" description="Low complexity" evidence="1">
    <location>
        <begin position="413"/>
        <end position="432"/>
    </location>
</feature>
<name>A0ABR2YJF4_9CHLO</name>
<proteinExistence type="predicted"/>
<dbReference type="Proteomes" id="UP001491310">
    <property type="component" value="Unassembled WGS sequence"/>
</dbReference>
<dbReference type="EMBL" id="JALJOT010000010">
    <property type="protein sequence ID" value="KAK9906581.1"/>
    <property type="molecule type" value="Genomic_DNA"/>
</dbReference>
<feature type="region of interest" description="Disordered" evidence="1">
    <location>
        <begin position="413"/>
        <end position="560"/>
    </location>
</feature>
<feature type="compositionally biased region" description="Pro residues" evidence="1">
    <location>
        <begin position="520"/>
        <end position="530"/>
    </location>
</feature>
<dbReference type="InterPro" id="IPR009769">
    <property type="entry name" value="EDR2_C"/>
</dbReference>
<dbReference type="Pfam" id="PF07059">
    <property type="entry name" value="EDR2_C"/>
    <property type="match status" value="2"/>
</dbReference>
<keyword evidence="5" id="KW-1185">Reference proteome</keyword>
<evidence type="ECO:0000256" key="1">
    <source>
        <dbReference type="SAM" id="MobiDB-lite"/>
    </source>
</evidence>
<keyword evidence="2" id="KW-1133">Transmembrane helix</keyword>
<accession>A0ABR2YJF4</accession>
<protein>
    <recommendedName>
        <fullName evidence="3">Protein ENHANCED DISEASE RESISTANCE 2 C-terminal domain-containing protein</fullName>
    </recommendedName>
</protein>
<dbReference type="PANTHER" id="PTHR12136">
    <property type="entry name" value="ENHANCED DISEASE RESISTANCE-RELATED"/>
    <property type="match status" value="1"/>
</dbReference>
<evidence type="ECO:0000259" key="3">
    <source>
        <dbReference type="Pfam" id="PF07059"/>
    </source>
</evidence>
<organism evidence="4 5">
    <name type="scientific">Coccomyxa subellipsoidea</name>
    <dbReference type="NCBI Taxonomy" id="248742"/>
    <lineage>
        <taxon>Eukaryota</taxon>
        <taxon>Viridiplantae</taxon>
        <taxon>Chlorophyta</taxon>
        <taxon>core chlorophytes</taxon>
        <taxon>Trebouxiophyceae</taxon>
        <taxon>Trebouxiophyceae incertae sedis</taxon>
        <taxon>Coccomyxaceae</taxon>
        <taxon>Coccomyxa</taxon>
    </lineage>
</organism>
<comment type="caution">
    <text evidence="4">The sequence shown here is derived from an EMBL/GenBank/DDBJ whole genome shotgun (WGS) entry which is preliminary data.</text>
</comment>
<dbReference type="InterPro" id="IPR045096">
    <property type="entry name" value="EDR2-like"/>
</dbReference>